<organism evidence="2 3">
    <name type="scientific">Polyplosphaeria fusca</name>
    <dbReference type="NCBI Taxonomy" id="682080"/>
    <lineage>
        <taxon>Eukaryota</taxon>
        <taxon>Fungi</taxon>
        <taxon>Dikarya</taxon>
        <taxon>Ascomycota</taxon>
        <taxon>Pezizomycotina</taxon>
        <taxon>Dothideomycetes</taxon>
        <taxon>Pleosporomycetidae</taxon>
        <taxon>Pleosporales</taxon>
        <taxon>Tetraplosphaeriaceae</taxon>
        <taxon>Polyplosphaeria</taxon>
    </lineage>
</organism>
<comment type="caution">
    <text evidence="2">The sequence shown here is derived from an EMBL/GenBank/DDBJ whole genome shotgun (WGS) entry which is preliminary data.</text>
</comment>
<keyword evidence="3" id="KW-1185">Reference proteome</keyword>
<feature type="compositionally biased region" description="Gly residues" evidence="1">
    <location>
        <begin position="116"/>
        <end position="126"/>
    </location>
</feature>
<reference evidence="2" key="1">
    <citation type="journal article" date="2020" name="Stud. Mycol.">
        <title>101 Dothideomycetes genomes: a test case for predicting lifestyles and emergence of pathogens.</title>
        <authorList>
            <person name="Haridas S."/>
            <person name="Albert R."/>
            <person name="Binder M."/>
            <person name="Bloem J."/>
            <person name="Labutti K."/>
            <person name="Salamov A."/>
            <person name="Andreopoulos B."/>
            <person name="Baker S."/>
            <person name="Barry K."/>
            <person name="Bills G."/>
            <person name="Bluhm B."/>
            <person name="Cannon C."/>
            <person name="Castanera R."/>
            <person name="Culley D."/>
            <person name="Daum C."/>
            <person name="Ezra D."/>
            <person name="Gonzalez J."/>
            <person name="Henrissat B."/>
            <person name="Kuo A."/>
            <person name="Liang C."/>
            <person name="Lipzen A."/>
            <person name="Lutzoni F."/>
            <person name="Magnuson J."/>
            <person name="Mondo S."/>
            <person name="Nolan M."/>
            <person name="Ohm R."/>
            <person name="Pangilinan J."/>
            <person name="Park H.-J."/>
            <person name="Ramirez L."/>
            <person name="Alfaro M."/>
            <person name="Sun H."/>
            <person name="Tritt A."/>
            <person name="Yoshinaga Y."/>
            <person name="Zwiers L.-H."/>
            <person name="Turgeon B."/>
            <person name="Goodwin S."/>
            <person name="Spatafora J."/>
            <person name="Crous P."/>
            <person name="Grigoriev I."/>
        </authorList>
    </citation>
    <scope>NUCLEOTIDE SEQUENCE</scope>
    <source>
        <strain evidence="2">CBS 125425</strain>
    </source>
</reference>
<dbReference type="AlphaFoldDB" id="A0A9P4V3H8"/>
<dbReference type="Proteomes" id="UP000799444">
    <property type="component" value="Unassembled WGS sequence"/>
</dbReference>
<dbReference type="EMBL" id="ML996108">
    <property type="protein sequence ID" value="KAF2738522.1"/>
    <property type="molecule type" value="Genomic_DNA"/>
</dbReference>
<feature type="region of interest" description="Disordered" evidence="1">
    <location>
        <begin position="102"/>
        <end position="127"/>
    </location>
</feature>
<accession>A0A9P4V3H8</accession>
<protein>
    <submittedName>
        <fullName evidence="2">Uncharacterized protein</fullName>
    </submittedName>
</protein>
<gene>
    <name evidence="2" type="ORF">EJ04DRAFT_39806</name>
</gene>
<proteinExistence type="predicted"/>
<evidence type="ECO:0000256" key="1">
    <source>
        <dbReference type="SAM" id="MobiDB-lite"/>
    </source>
</evidence>
<evidence type="ECO:0000313" key="2">
    <source>
        <dbReference type="EMBL" id="KAF2738522.1"/>
    </source>
</evidence>
<evidence type="ECO:0000313" key="3">
    <source>
        <dbReference type="Proteomes" id="UP000799444"/>
    </source>
</evidence>
<sequence length="175" mass="18339">MRVLETATSQMTDVTRVESSEGFNGSACVVTSRCSSAACAPGCRVTFRTASQRQAKAGEGQDNVGRRKEANGCASAWKRWGLIEASLKPPWRAFGDQNKTLEMSSGAAKASSRSPGAGGEKGGRAVGEGSKLGVVASVWRRRASCTSGNGEGGRPNQWVSGWRSSGTISLHALSW</sequence>
<name>A0A9P4V3H8_9PLEO</name>